<proteinExistence type="predicted"/>
<organism evidence="1 2">
    <name type="scientific">Smittium mucronatum</name>
    <dbReference type="NCBI Taxonomy" id="133383"/>
    <lineage>
        <taxon>Eukaryota</taxon>
        <taxon>Fungi</taxon>
        <taxon>Fungi incertae sedis</taxon>
        <taxon>Zoopagomycota</taxon>
        <taxon>Kickxellomycotina</taxon>
        <taxon>Harpellomycetes</taxon>
        <taxon>Harpellales</taxon>
        <taxon>Legeriomycetaceae</taxon>
        <taxon>Smittium</taxon>
    </lineage>
</organism>
<protein>
    <submittedName>
        <fullName evidence="1">Uncharacterized protein</fullName>
    </submittedName>
</protein>
<evidence type="ECO:0000313" key="1">
    <source>
        <dbReference type="EMBL" id="OLY85453.1"/>
    </source>
</evidence>
<evidence type="ECO:0000313" key="2">
    <source>
        <dbReference type="Proteomes" id="UP000187455"/>
    </source>
</evidence>
<dbReference type="EMBL" id="LSSL01000103">
    <property type="protein sequence ID" value="OLY85453.1"/>
    <property type="molecule type" value="Genomic_DNA"/>
</dbReference>
<comment type="caution">
    <text evidence="1">The sequence shown here is derived from an EMBL/GenBank/DDBJ whole genome shotgun (WGS) entry which is preliminary data.</text>
</comment>
<accession>A0A1R0H8K7</accession>
<reference evidence="1 2" key="1">
    <citation type="journal article" date="2016" name="Mol. Biol. Evol.">
        <title>Genome-Wide Survey of Gut Fungi (Harpellales) Reveals the First Horizontally Transferred Ubiquitin Gene from a Mosquito Host.</title>
        <authorList>
            <person name="Wang Y."/>
            <person name="White M.M."/>
            <person name="Kvist S."/>
            <person name="Moncalvo J.M."/>
        </authorList>
    </citation>
    <scope>NUCLEOTIDE SEQUENCE [LARGE SCALE GENOMIC DNA]</scope>
    <source>
        <strain evidence="1 2">ALG-7-W6</strain>
    </source>
</reference>
<dbReference type="STRING" id="133383.A0A1R0H8K7"/>
<dbReference type="Proteomes" id="UP000187455">
    <property type="component" value="Unassembled WGS sequence"/>
</dbReference>
<keyword evidence="2" id="KW-1185">Reference proteome</keyword>
<dbReference type="AlphaFoldDB" id="A0A1R0H8K7"/>
<name>A0A1R0H8K7_9FUNG</name>
<sequence>MSEETNSIIQELKALAQQLLNARAPLTEEEGPHITTRIPVTEIISYPELTETLPSIAENFYRMPMSEEDRNAAIYTCPKTSSMN</sequence>
<dbReference type="OrthoDB" id="5545891at2759"/>
<gene>
    <name evidence="1" type="ORF">AYI68_g357</name>
</gene>